<gene>
    <name evidence="1" type="ORF">ABID19_002271</name>
</gene>
<dbReference type="RefSeq" id="WP_354490459.1">
    <property type="nucleotide sequence ID" value="NZ_JBEPMC010000003.1"/>
</dbReference>
<reference evidence="1 2" key="1">
    <citation type="submission" date="2024-06" db="EMBL/GenBank/DDBJ databases">
        <title>Genomic Encyclopedia of Type Strains, Phase IV (KMG-IV): sequencing the most valuable type-strain genomes for metagenomic binning, comparative biology and taxonomic classification.</title>
        <authorList>
            <person name="Goeker M."/>
        </authorList>
    </citation>
    <scope>NUCLEOTIDE SEQUENCE [LARGE SCALE GENOMIC DNA]</scope>
    <source>
        <strain evidence="1 2">DSM 100022</strain>
    </source>
</reference>
<evidence type="ECO:0000313" key="1">
    <source>
        <dbReference type="EMBL" id="MET3579246.1"/>
    </source>
</evidence>
<accession>A0ABV2GLS2</accession>
<sequence>MAFAVAGYSGTPLPAKLGPKDWMAAFIVKVAADNGIRSGLKLVIRRI</sequence>
<evidence type="ECO:0000313" key="2">
    <source>
        <dbReference type="Proteomes" id="UP001549204"/>
    </source>
</evidence>
<evidence type="ECO:0008006" key="3">
    <source>
        <dbReference type="Google" id="ProtNLM"/>
    </source>
</evidence>
<protein>
    <recommendedName>
        <fullName evidence="3">Transposase</fullName>
    </recommendedName>
</protein>
<name>A0ABV2GLS2_9HYPH</name>
<keyword evidence="2" id="KW-1185">Reference proteome</keyword>
<proteinExistence type="predicted"/>
<comment type="caution">
    <text evidence="1">The sequence shown here is derived from an EMBL/GenBank/DDBJ whole genome shotgun (WGS) entry which is preliminary data.</text>
</comment>
<organism evidence="1 2">
    <name type="scientific">Mesorhizobium robiniae</name>
    <dbReference type="NCBI Taxonomy" id="559315"/>
    <lineage>
        <taxon>Bacteria</taxon>
        <taxon>Pseudomonadati</taxon>
        <taxon>Pseudomonadota</taxon>
        <taxon>Alphaproteobacteria</taxon>
        <taxon>Hyphomicrobiales</taxon>
        <taxon>Phyllobacteriaceae</taxon>
        <taxon>Mesorhizobium</taxon>
    </lineage>
</organism>
<dbReference type="Proteomes" id="UP001549204">
    <property type="component" value="Unassembled WGS sequence"/>
</dbReference>
<dbReference type="EMBL" id="JBEPMC010000003">
    <property type="protein sequence ID" value="MET3579246.1"/>
    <property type="molecule type" value="Genomic_DNA"/>
</dbReference>